<feature type="domain" description="Type I restriction modification DNA specificity" evidence="4">
    <location>
        <begin position="71"/>
        <end position="161"/>
    </location>
</feature>
<dbReference type="PANTHER" id="PTHR30408:SF12">
    <property type="entry name" value="TYPE I RESTRICTION ENZYME MJAVIII SPECIFICITY SUBUNIT"/>
    <property type="match status" value="1"/>
</dbReference>
<dbReference type="Proteomes" id="UP000543419">
    <property type="component" value="Unassembled WGS sequence"/>
</dbReference>
<dbReference type="GO" id="GO:0003677">
    <property type="term" value="F:DNA binding"/>
    <property type="evidence" value="ECO:0007669"/>
    <property type="project" value="UniProtKB-KW"/>
</dbReference>
<sequence>MTVDMVKLGELIQPAGPKIGDAETDYPVYSVTKHAGFVPSLEYFNKQVFSRDLSGYRLVRQGEFAYATIHLDEGSIGIAPENALISPMYTVFSVDENRVDKDYLLYLLKSPWAISMYSVLGRGAIHRRMAIALKALGSLQIALPSLDEQRRIVEILDRADDIRAKRRQMHADFDELRQSVFAEMFGDPVRNPMKWSNLRMNSVFDVTSSKRVYAKDLTDTGIPFLRLGNLTNRISSIPDNPDLYITEKLYQVLTDSDQVPQPGDILMTSRGTLGLPYLVSASDRFYFQDGMITWLKNRKKLVDGQFALSLFAMPSFRRELVKGTNGSTVAYLSIKNIANCTMILPPISLQREFARRVEAIAAARAKVERALALDDELFASLQSRAFRGEL</sequence>
<dbReference type="SUPFAM" id="SSF116734">
    <property type="entry name" value="DNA methylase specificity domain"/>
    <property type="match status" value="2"/>
</dbReference>
<evidence type="ECO:0000313" key="6">
    <source>
        <dbReference type="Proteomes" id="UP000543419"/>
    </source>
</evidence>
<reference evidence="5 6" key="1">
    <citation type="submission" date="2020-02" db="EMBL/GenBank/DDBJ databases">
        <title>Characterization of phylogenetic diversity of novel bifidobacterial species isolated in Czech ZOOs.</title>
        <authorList>
            <person name="Lugli G.A."/>
            <person name="Vera N.B."/>
            <person name="Ventura M."/>
        </authorList>
    </citation>
    <scope>NUCLEOTIDE SEQUENCE [LARGE SCALE GENOMIC DNA]</scope>
    <source>
        <strain evidence="5 6">DSM 109959</strain>
    </source>
</reference>
<proteinExistence type="inferred from homology"/>
<dbReference type="PANTHER" id="PTHR30408">
    <property type="entry name" value="TYPE-1 RESTRICTION ENZYME ECOKI SPECIFICITY PROTEIN"/>
    <property type="match status" value="1"/>
</dbReference>
<gene>
    <name evidence="5" type="ORF">G1C97_0195</name>
</gene>
<dbReference type="GO" id="GO:0009307">
    <property type="term" value="P:DNA restriction-modification system"/>
    <property type="evidence" value="ECO:0007669"/>
    <property type="project" value="UniProtKB-KW"/>
</dbReference>
<protein>
    <submittedName>
        <fullName evidence="5">Type I restriction-modification system specificity subunit</fullName>
    </submittedName>
</protein>
<evidence type="ECO:0000256" key="3">
    <source>
        <dbReference type="ARBA" id="ARBA00023125"/>
    </source>
</evidence>
<dbReference type="AlphaFoldDB" id="A0A7Y0HVI3"/>
<name>A0A7Y0HVI3_9BIFI</name>
<keyword evidence="2" id="KW-0680">Restriction system</keyword>
<organism evidence="5 6">
    <name type="scientific">Bifidobacterium olomucense</name>
    <dbReference type="NCBI Taxonomy" id="2675324"/>
    <lineage>
        <taxon>Bacteria</taxon>
        <taxon>Bacillati</taxon>
        <taxon>Actinomycetota</taxon>
        <taxon>Actinomycetes</taxon>
        <taxon>Bifidobacteriales</taxon>
        <taxon>Bifidobacteriaceae</taxon>
        <taxon>Bifidobacterium</taxon>
    </lineage>
</organism>
<dbReference type="Gene3D" id="3.90.220.20">
    <property type="entry name" value="DNA methylase specificity domains"/>
    <property type="match status" value="2"/>
</dbReference>
<dbReference type="InterPro" id="IPR052021">
    <property type="entry name" value="Type-I_RS_S_subunit"/>
</dbReference>
<accession>A0A7Y0HVI3</accession>
<dbReference type="EMBL" id="JAAIIG010000001">
    <property type="protein sequence ID" value="NMM97246.1"/>
    <property type="molecule type" value="Genomic_DNA"/>
</dbReference>
<feature type="domain" description="Type I restriction modification DNA specificity" evidence="4">
    <location>
        <begin position="193"/>
        <end position="361"/>
    </location>
</feature>
<dbReference type="InterPro" id="IPR000055">
    <property type="entry name" value="Restrct_endonuc_typeI_TRD"/>
</dbReference>
<evidence type="ECO:0000256" key="1">
    <source>
        <dbReference type="ARBA" id="ARBA00010923"/>
    </source>
</evidence>
<dbReference type="RefSeq" id="WP_169240114.1">
    <property type="nucleotide sequence ID" value="NZ_JAAIIG010000001.1"/>
</dbReference>
<keyword evidence="3" id="KW-0238">DNA-binding</keyword>
<comment type="caution">
    <text evidence="5">The sequence shown here is derived from an EMBL/GenBank/DDBJ whole genome shotgun (WGS) entry which is preliminary data.</text>
</comment>
<evidence type="ECO:0000313" key="5">
    <source>
        <dbReference type="EMBL" id="NMM97246.1"/>
    </source>
</evidence>
<keyword evidence="6" id="KW-1185">Reference proteome</keyword>
<evidence type="ECO:0000256" key="2">
    <source>
        <dbReference type="ARBA" id="ARBA00022747"/>
    </source>
</evidence>
<dbReference type="Pfam" id="PF01420">
    <property type="entry name" value="Methylase_S"/>
    <property type="match status" value="2"/>
</dbReference>
<evidence type="ECO:0000259" key="4">
    <source>
        <dbReference type="Pfam" id="PF01420"/>
    </source>
</evidence>
<dbReference type="InterPro" id="IPR044946">
    <property type="entry name" value="Restrct_endonuc_typeI_TRD_sf"/>
</dbReference>
<comment type="similarity">
    <text evidence="1">Belongs to the type-I restriction system S methylase family.</text>
</comment>